<evidence type="ECO:0000313" key="3">
    <source>
        <dbReference type="EMBL" id="CAD6438937.1"/>
    </source>
</evidence>
<dbReference type="OrthoDB" id="3539206at2759"/>
<sequence length="205" mass="22241">MLVSNLFTTVAFGTVVCARAVERSDRSSQQPITDPSLPRPNPSSQFCIFTPSLPMPPVSFTSTLPSSLHHHLPNVLLSHSFFNSNLPASGSTVPMISSLSLSEETGDASLQGIFLGLVYTPSSSKSSSAPPSTSLPKPQESKPESKSHRCSRPSKSKVDEQDDFDKSWGHISNHEIRSPILSVPQSSPSMEMRRCFTEAVEGIRE</sequence>
<evidence type="ECO:0000256" key="1">
    <source>
        <dbReference type="SAM" id="MobiDB-lite"/>
    </source>
</evidence>
<accession>A0A8H2VL75</accession>
<dbReference type="AlphaFoldDB" id="A0A8H2VL75"/>
<feature type="signal peptide" evidence="2">
    <location>
        <begin position="1"/>
        <end position="18"/>
    </location>
</feature>
<gene>
    <name evidence="3" type="ORF">SCLTRI_LOCUS19</name>
</gene>
<comment type="caution">
    <text evidence="3">The sequence shown here is derived from an EMBL/GenBank/DDBJ whole genome shotgun (WGS) entry which is preliminary data.</text>
</comment>
<dbReference type="EMBL" id="CAJHIA010000001">
    <property type="protein sequence ID" value="CAD6438937.1"/>
    <property type="molecule type" value="Genomic_DNA"/>
</dbReference>
<feature type="region of interest" description="Disordered" evidence="1">
    <location>
        <begin position="124"/>
        <end position="193"/>
    </location>
</feature>
<dbReference type="Proteomes" id="UP000624404">
    <property type="component" value="Unassembled WGS sequence"/>
</dbReference>
<reference evidence="3" key="1">
    <citation type="submission" date="2020-10" db="EMBL/GenBank/DDBJ databases">
        <authorList>
            <person name="Kusch S."/>
        </authorList>
    </citation>
    <scope>NUCLEOTIDE SEQUENCE</scope>
    <source>
        <strain evidence="3">SwB9</strain>
    </source>
</reference>
<feature type="compositionally biased region" description="Low complexity" evidence="1">
    <location>
        <begin position="124"/>
        <end position="138"/>
    </location>
</feature>
<feature type="compositionally biased region" description="Basic and acidic residues" evidence="1">
    <location>
        <begin position="156"/>
        <end position="177"/>
    </location>
</feature>
<keyword evidence="4" id="KW-1185">Reference proteome</keyword>
<protein>
    <submittedName>
        <fullName evidence="3">2a380b94-61f0-4760-9a90-27c7b67bf6f4</fullName>
    </submittedName>
</protein>
<organism evidence="3 4">
    <name type="scientific">Sclerotinia trifoliorum</name>
    <dbReference type="NCBI Taxonomy" id="28548"/>
    <lineage>
        <taxon>Eukaryota</taxon>
        <taxon>Fungi</taxon>
        <taxon>Dikarya</taxon>
        <taxon>Ascomycota</taxon>
        <taxon>Pezizomycotina</taxon>
        <taxon>Leotiomycetes</taxon>
        <taxon>Helotiales</taxon>
        <taxon>Sclerotiniaceae</taxon>
        <taxon>Sclerotinia</taxon>
    </lineage>
</organism>
<evidence type="ECO:0000313" key="4">
    <source>
        <dbReference type="Proteomes" id="UP000624404"/>
    </source>
</evidence>
<keyword evidence="2" id="KW-0732">Signal</keyword>
<feature type="chain" id="PRO_5034247845" evidence="2">
    <location>
        <begin position="19"/>
        <end position="205"/>
    </location>
</feature>
<proteinExistence type="predicted"/>
<evidence type="ECO:0000256" key="2">
    <source>
        <dbReference type="SAM" id="SignalP"/>
    </source>
</evidence>
<name>A0A8H2VL75_9HELO</name>